<comment type="caution">
    <text evidence="2">The sequence shown here is derived from an EMBL/GenBank/DDBJ whole genome shotgun (WGS) entry which is preliminary data.</text>
</comment>
<feature type="non-terminal residue" evidence="2">
    <location>
        <position position="84"/>
    </location>
</feature>
<feature type="non-terminal residue" evidence="2">
    <location>
        <position position="1"/>
    </location>
</feature>
<feature type="compositionally biased region" description="Low complexity" evidence="1">
    <location>
        <begin position="25"/>
        <end position="40"/>
    </location>
</feature>
<accession>A0AAV3ZYG9</accession>
<feature type="compositionally biased region" description="Acidic residues" evidence="1">
    <location>
        <begin position="1"/>
        <end position="11"/>
    </location>
</feature>
<evidence type="ECO:0000313" key="2">
    <source>
        <dbReference type="EMBL" id="GFN99714.1"/>
    </source>
</evidence>
<dbReference type="AlphaFoldDB" id="A0AAV3ZYG9"/>
<dbReference type="EMBL" id="BLXT01003024">
    <property type="protein sequence ID" value="GFN99714.1"/>
    <property type="molecule type" value="Genomic_DNA"/>
</dbReference>
<dbReference type="Proteomes" id="UP000735302">
    <property type="component" value="Unassembled WGS sequence"/>
</dbReference>
<gene>
    <name evidence="2" type="ORF">PoB_002622000</name>
</gene>
<protein>
    <submittedName>
        <fullName evidence="2">Disco-interacting protein 2-like protein c</fullName>
    </submittedName>
</protein>
<keyword evidence="3" id="KW-1185">Reference proteome</keyword>
<name>A0AAV3ZYG9_9GAST</name>
<proteinExistence type="predicted"/>
<evidence type="ECO:0000313" key="3">
    <source>
        <dbReference type="Proteomes" id="UP000735302"/>
    </source>
</evidence>
<evidence type="ECO:0000256" key="1">
    <source>
        <dbReference type="SAM" id="MobiDB-lite"/>
    </source>
</evidence>
<reference evidence="2 3" key="1">
    <citation type="journal article" date="2021" name="Elife">
        <title>Chloroplast acquisition without the gene transfer in kleptoplastic sea slugs, Plakobranchus ocellatus.</title>
        <authorList>
            <person name="Maeda T."/>
            <person name="Takahashi S."/>
            <person name="Yoshida T."/>
            <person name="Shimamura S."/>
            <person name="Takaki Y."/>
            <person name="Nagai Y."/>
            <person name="Toyoda A."/>
            <person name="Suzuki Y."/>
            <person name="Arimoto A."/>
            <person name="Ishii H."/>
            <person name="Satoh N."/>
            <person name="Nishiyama T."/>
            <person name="Hasebe M."/>
            <person name="Maruyama T."/>
            <person name="Minagawa J."/>
            <person name="Obokata J."/>
            <person name="Shigenobu S."/>
        </authorList>
    </citation>
    <scope>NUCLEOTIDE SEQUENCE [LARGE SCALE GENOMIC DNA]</scope>
</reference>
<organism evidence="2 3">
    <name type="scientific">Plakobranchus ocellatus</name>
    <dbReference type="NCBI Taxonomy" id="259542"/>
    <lineage>
        <taxon>Eukaryota</taxon>
        <taxon>Metazoa</taxon>
        <taxon>Spiralia</taxon>
        <taxon>Lophotrochozoa</taxon>
        <taxon>Mollusca</taxon>
        <taxon>Gastropoda</taxon>
        <taxon>Heterobranchia</taxon>
        <taxon>Euthyneura</taxon>
        <taxon>Panpulmonata</taxon>
        <taxon>Sacoglossa</taxon>
        <taxon>Placobranchoidea</taxon>
        <taxon>Plakobranchidae</taxon>
        <taxon>Plakobranchus</taxon>
    </lineage>
</organism>
<feature type="region of interest" description="Disordered" evidence="1">
    <location>
        <begin position="1"/>
        <end position="65"/>
    </location>
</feature>
<sequence length="84" mass="8749">SSSDDDSVLDEEQLRNFQRGGQARDSGASSSSYSDHGASSPFHAGGSGGSGHPERPRSAQFSNYVIPGNTARNALADVMQAGRH</sequence>